<dbReference type="Gene3D" id="2.60.120.1130">
    <property type="match status" value="1"/>
</dbReference>
<dbReference type="InterPro" id="IPR038765">
    <property type="entry name" value="Papain-like_cys_pep_sf"/>
</dbReference>
<dbReference type="SUPFAM" id="SSF54001">
    <property type="entry name" value="Cysteine proteinases"/>
    <property type="match status" value="1"/>
</dbReference>
<dbReference type="Pfam" id="PF01841">
    <property type="entry name" value="Transglut_core"/>
    <property type="match status" value="1"/>
</dbReference>
<feature type="domain" description="DUF3857" evidence="3">
    <location>
        <begin position="74"/>
        <end position="227"/>
    </location>
</feature>
<evidence type="ECO:0000259" key="3">
    <source>
        <dbReference type="Pfam" id="PF12969"/>
    </source>
</evidence>
<evidence type="ECO:0000256" key="1">
    <source>
        <dbReference type="SAM" id="SignalP"/>
    </source>
</evidence>
<dbReference type="KEGG" id="fgg:FSB75_13380"/>
<dbReference type="InterPro" id="IPR002931">
    <property type="entry name" value="Transglutaminase-like"/>
</dbReference>
<accession>A0A5B8UK85</accession>
<dbReference type="Pfam" id="PF12969">
    <property type="entry name" value="DUF3857"/>
    <property type="match status" value="1"/>
</dbReference>
<dbReference type="OrthoDB" id="98874at2"/>
<keyword evidence="1" id="KW-0732">Signal</keyword>
<dbReference type="Gene3D" id="3.10.620.30">
    <property type="match status" value="1"/>
</dbReference>
<feature type="domain" description="Transglutaminase-like" evidence="2">
    <location>
        <begin position="300"/>
        <end position="362"/>
    </location>
</feature>
<dbReference type="InterPro" id="IPR024618">
    <property type="entry name" value="DUF3857"/>
</dbReference>
<keyword evidence="5" id="KW-1185">Reference proteome</keyword>
<name>A0A5B8UK85_9BACT</name>
<evidence type="ECO:0000313" key="4">
    <source>
        <dbReference type="EMBL" id="QEC56846.1"/>
    </source>
</evidence>
<feature type="signal peptide" evidence="1">
    <location>
        <begin position="1"/>
        <end position="25"/>
    </location>
</feature>
<proteinExistence type="predicted"/>
<reference evidence="4 5" key="1">
    <citation type="journal article" date="2015" name="Int. J. Syst. Evol. Microbiol.">
        <title>Flavisolibacter ginsenosidimutans sp. nov., with ginsenoside-converting activity isolated from soil used for cultivating ginseng.</title>
        <authorList>
            <person name="Zhao Y."/>
            <person name="Liu Q."/>
            <person name="Kang M.S."/>
            <person name="Jin F."/>
            <person name="Yu H."/>
            <person name="Im W.T."/>
        </authorList>
    </citation>
    <scope>NUCLEOTIDE SEQUENCE [LARGE SCALE GENOMIC DNA]</scope>
    <source>
        <strain evidence="4 5">Gsoil 636</strain>
    </source>
</reference>
<organism evidence="4 5">
    <name type="scientific">Flavisolibacter ginsenosidimutans</name>
    <dbReference type="NCBI Taxonomy" id="661481"/>
    <lineage>
        <taxon>Bacteria</taxon>
        <taxon>Pseudomonadati</taxon>
        <taxon>Bacteroidota</taxon>
        <taxon>Chitinophagia</taxon>
        <taxon>Chitinophagales</taxon>
        <taxon>Chitinophagaceae</taxon>
        <taxon>Flavisolibacter</taxon>
    </lineage>
</organism>
<protein>
    <submittedName>
        <fullName evidence="4">DUF3857 domain-containing protein</fullName>
    </submittedName>
</protein>
<sequence>MFTLATLCKRIFVCCLCFLPALFSAAQEEPVPFGQFLIAEMDLKECPFDKSADAVVLLDQAVAGYDDQYKLITDHRVRIKVLKQKGVEQGNVVIPYYSANGYEYLINISAVVITPGENGSISTSVLDEKQIFNRKVSSLYSTYTFALPNVKVGSIIDYKYQSIKRRFANVRRWEFQSDLPVMTSSFELAPMANSEFAYSVHKSAEYPIQIVPDKANGKYRFVMHDIPGLRNEVYTASTESFLQRVNFQFASYTDYYGKQSYMSTWDELTKDLLLDESFGSQANKNLSGSPLIKELPSTFSPTEKLKAIYDYVRSNFVWNGINSKYCEDGVKSVLEKKKGTTGDINLLLVALLKSAGLDAYPLLASERDNGRIDTTYSFLDQFNKVVALVNCEGRQYVLDGSNGRTPFFMVPSDLLNTAAYLVEKKRGRFVYFTNLPHRLSEGVMLAGSVTKDGELRGSAVVESRDYAKLQKEARYKSDTTRYRDALLKRNSFLKIDSFSVEGLKNDSLALRQETGFHYALKKSGDYYLLNANLFTGFAENPFTTQYRFTDIDFGAKFSSTVTGTFELPANFTTEPLPQNKKLVSPDRSMSISRIIEKRDNILYFKLIILIDREAYKADEYDTVKAFFNEMVDLLNEPVLLKSN</sequence>
<dbReference type="AlphaFoldDB" id="A0A5B8UK85"/>
<feature type="chain" id="PRO_5022913808" evidence="1">
    <location>
        <begin position="26"/>
        <end position="643"/>
    </location>
</feature>
<dbReference type="Gene3D" id="2.60.40.3140">
    <property type="match status" value="1"/>
</dbReference>
<evidence type="ECO:0000259" key="2">
    <source>
        <dbReference type="Pfam" id="PF01841"/>
    </source>
</evidence>
<dbReference type="Proteomes" id="UP000321204">
    <property type="component" value="Chromosome"/>
</dbReference>
<gene>
    <name evidence="4" type="ORF">FSB75_13380</name>
</gene>
<evidence type="ECO:0000313" key="5">
    <source>
        <dbReference type="Proteomes" id="UP000321204"/>
    </source>
</evidence>
<dbReference type="EMBL" id="CP042433">
    <property type="protein sequence ID" value="QEC56846.1"/>
    <property type="molecule type" value="Genomic_DNA"/>
</dbReference>